<feature type="short sequence motif" description="GXGXXG" evidence="4">
    <location>
        <begin position="47"/>
        <end position="52"/>
    </location>
</feature>
<dbReference type="InterPro" id="IPR050301">
    <property type="entry name" value="NTE"/>
</dbReference>
<evidence type="ECO:0000313" key="7">
    <source>
        <dbReference type="EMBL" id="EFQ22944.1"/>
    </source>
</evidence>
<feature type="short sequence motif" description="DGA/G" evidence="4">
    <location>
        <begin position="223"/>
        <end position="225"/>
    </location>
</feature>
<evidence type="ECO:0000256" key="4">
    <source>
        <dbReference type="PROSITE-ProRule" id="PRU01161"/>
    </source>
</evidence>
<dbReference type="Pfam" id="PF01734">
    <property type="entry name" value="Patatin"/>
    <property type="match status" value="1"/>
</dbReference>
<evidence type="ECO:0000256" key="2">
    <source>
        <dbReference type="ARBA" id="ARBA00022963"/>
    </source>
</evidence>
<reference evidence="7 8" key="1">
    <citation type="journal article" date="2010" name="Stand. Genomic Sci.">
        <title>Non-contiguous finished genome sequence of Aminomonas paucivorans type strain (GLU-3).</title>
        <authorList>
            <person name="Pitluck S."/>
            <person name="Yasawong M."/>
            <person name="Held B."/>
            <person name="Lapidus A."/>
            <person name="Nolan M."/>
            <person name="Copeland A."/>
            <person name="Lucas S."/>
            <person name="Del Rio T.G."/>
            <person name="Tice H."/>
            <person name="Cheng J.F."/>
            <person name="Chertkov O."/>
            <person name="Goodwin L."/>
            <person name="Tapia R."/>
            <person name="Han C."/>
            <person name="Liolios K."/>
            <person name="Ivanova N."/>
            <person name="Mavromatis K."/>
            <person name="Ovchinnikova G."/>
            <person name="Pati A."/>
            <person name="Chen A."/>
            <person name="Palaniappan K."/>
            <person name="Land M."/>
            <person name="Hauser L."/>
            <person name="Chang Y.J."/>
            <person name="Jeffries C.D."/>
            <person name="Pukall R."/>
            <person name="Spring S."/>
            <person name="Rohde M."/>
            <person name="Sikorski J."/>
            <person name="Goker M."/>
            <person name="Woyke T."/>
            <person name="Bristow J."/>
            <person name="Eisen J.A."/>
            <person name="Markowitz V."/>
            <person name="Hugenholtz P."/>
            <person name="Kyrpides N.C."/>
            <person name="Klenk H.P."/>
        </authorList>
    </citation>
    <scope>NUCLEOTIDE SEQUENCE [LARGE SCALE GENOMIC DNA]</scope>
    <source>
        <strain evidence="7 8">DSM 12260</strain>
    </source>
</reference>
<keyword evidence="2 4" id="KW-0442">Lipid degradation</keyword>
<dbReference type="SUPFAM" id="SSF52151">
    <property type="entry name" value="FabD/lysophospholipase-like"/>
    <property type="match status" value="1"/>
</dbReference>
<dbReference type="EMBL" id="CM001022">
    <property type="protein sequence ID" value="EFQ22944.1"/>
    <property type="molecule type" value="Genomic_DNA"/>
</dbReference>
<protein>
    <submittedName>
        <fullName evidence="7">Patatin</fullName>
    </submittedName>
</protein>
<evidence type="ECO:0000256" key="3">
    <source>
        <dbReference type="ARBA" id="ARBA00023098"/>
    </source>
</evidence>
<feature type="short sequence motif" description="GXSXG" evidence="4">
    <location>
        <begin position="74"/>
        <end position="78"/>
    </location>
</feature>
<evidence type="ECO:0000256" key="5">
    <source>
        <dbReference type="SAM" id="SignalP"/>
    </source>
</evidence>
<evidence type="ECO:0000313" key="8">
    <source>
        <dbReference type="Proteomes" id="UP000005096"/>
    </source>
</evidence>
<dbReference type="HOGENOM" id="CLU_014750_1_0_0"/>
<feature type="domain" description="PNPLA" evidence="6">
    <location>
        <begin position="43"/>
        <end position="236"/>
    </location>
</feature>
<dbReference type="STRING" id="584708.Apau_0510"/>
<sequence length="718" mass="78805">MASMSRRFVVLSLVLSLLLALAGGARADVGGIPLVDLKPGVVLVLSGGGTRGISHIGVLKVLEELKVPISAIVGTSMGSIIGGLYACGYSAQELHRLVVESNFLDLLSDRAHRERVDTGDNRPPGGVVSLFQVHFDKDHDRIGPMGGMAAVGLFNYLNQITATRASGPSFNDLPIPFAAVATDLQTGEAVVLRRGNLASALRASMSIPGLFDPWTMEGKLLVDGGLVANLPVSIARELFPGHPILAVNLSPDDITKDRKSFRSITDVISQTLNIMTAQGIREEARRADLLIAPNLEGFGILDSSGYDRIVEAGETAARGMSPQICALTDSCSLAAVPPTPSASPEPRRIPPVTALRIEGLPDSMARDIRHQYQHWVGHPLDMDAVNLAADRLSRREDFVSASGYVEDQGDGVAVVLSFQRRPAMEVGLDGYVTNLHTDRWVNLSAIRRDLVREGDVMDFQYRFGDQWGAELRYFTPYRGNSQWGFSLTAREENYEPSNAPADEWERYGFRGVYYVENGNTRTGFGVLAEHLRIDGRDEDSVGPYLHLAHNALDNVLYPTRGYSVTADVWSPKLETVLSRTEFQAYLPWQEDWRVVLRGGVETGDNSNPAHRAYLGDQEELYSLADHPLQGEQAVWAQLGVGHTLMKTWWGRINAEVFGTWGAVYEDWSRTAEGWETGVSFSIPGQFFNGRLLVVYDQSGEFTFGFSLGDPVWWNSPMP</sequence>
<dbReference type="eggNOG" id="COG0729">
    <property type="taxonomic scope" value="Bacteria"/>
</dbReference>
<dbReference type="PANTHER" id="PTHR14226:SF29">
    <property type="entry name" value="NEUROPATHY TARGET ESTERASE SWS"/>
    <property type="match status" value="1"/>
</dbReference>
<dbReference type="PaxDb" id="584708-Apau_0510"/>
<organism evidence="7 8">
    <name type="scientific">Aminomonas paucivorans DSM 12260</name>
    <dbReference type="NCBI Taxonomy" id="584708"/>
    <lineage>
        <taxon>Bacteria</taxon>
        <taxon>Thermotogati</taxon>
        <taxon>Synergistota</taxon>
        <taxon>Synergistia</taxon>
        <taxon>Synergistales</taxon>
        <taxon>Synergistaceae</taxon>
        <taxon>Aminomonas</taxon>
    </lineage>
</organism>
<dbReference type="PROSITE" id="PS51635">
    <property type="entry name" value="PNPLA"/>
    <property type="match status" value="1"/>
</dbReference>
<dbReference type="PANTHER" id="PTHR14226">
    <property type="entry name" value="NEUROPATHY TARGET ESTERASE/SWISS CHEESE D.MELANOGASTER"/>
    <property type="match status" value="1"/>
</dbReference>
<dbReference type="InterPro" id="IPR016035">
    <property type="entry name" value="Acyl_Trfase/lysoPLipase"/>
</dbReference>
<feature type="active site" description="Nucleophile" evidence="4">
    <location>
        <position position="76"/>
    </location>
</feature>
<dbReference type="GO" id="GO:0016787">
    <property type="term" value="F:hydrolase activity"/>
    <property type="evidence" value="ECO:0007669"/>
    <property type="project" value="UniProtKB-UniRule"/>
</dbReference>
<keyword evidence="5" id="KW-0732">Signal</keyword>
<keyword evidence="1 4" id="KW-0378">Hydrolase</keyword>
<dbReference type="InterPro" id="IPR002641">
    <property type="entry name" value="PNPLA_dom"/>
</dbReference>
<dbReference type="GO" id="GO:0016042">
    <property type="term" value="P:lipid catabolic process"/>
    <property type="evidence" value="ECO:0007669"/>
    <property type="project" value="UniProtKB-UniRule"/>
</dbReference>
<dbReference type="OrthoDB" id="9770965at2"/>
<dbReference type="Gene3D" id="2.40.160.50">
    <property type="entry name" value="membrane protein fhac: a member of the omp85/tpsb transporter family"/>
    <property type="match status" value="1"/>
</dbReference>
<dbReference type="Gene3D" id="3.40.1090.10">
    <property type="entry name" value="Cytosolic phospholipase A2 catalytic domain"/>
    <property type="match status" value="2"/>
</dbReference>
<dbReference type="RefSeq" id="WP_006300098.1">
    <property type="nucleotide sequence ID" value="NZ_CM001022.1"/>
</dbReference>
<accession>E3D012</accession>
<feature type="active site" description="Proton acceptor" evidence="4">
    <location>
        <position position="223"/>
    </location>
</feature>
<dbReference type="CDD" id="cd07205">
    <property type="entry name" value="Pat_PNPLA6_PNPLA7_NTE1_like"/>
    <property type="match status" value="1"/>
</dbReference>
<evidence type="ECO:0000256" key="1">
    <source>
        <dbReference type="ARBA" id="ARBA00022801"/>
    </source>
</evidence>
<keyword evidence="8" id="KW-1185">Reference proteome</keyword>
<proteinExistence type="predicted"/>
<dbReference type="AlphaFoldDB" id="E3D012"/>
<dbReference type="Proteomes" id="UP000005096">
    <property type="component" value="Chromosome"/>
</dbReference>
<dbReference type="eggNOG" id="COG1752">
    <property type="taxonomic scope" value="Bacteria"/>
</dbReference>
<feature type="signal peptide" evidence="5">
    <location>
        <begin position="1"/>
        <end position="27"/>
    </location>
</feature>
<evidence type="ECO:0000259" key="6">
    <source>
        <dbReference type="PROSITE" id="PS51635"/>
    </source>
</evidence>
<name>E3D012_9BACT</name>
<gene>
    <name evidence="7" type="ORF">Apau_0510</name>
</gene>
<keyword evidence="3 4" id="KW-0443">Lipid metabolism</keyword>
<feature type="chain" id="PRO_5003167867" evidence="5">
    <location>
        <begin position="28"/>
        <end position="718"/>
    </location>
</feature>